<comment type="caution">
    <text evidence="7">The sequence shown here is derived from an EMBL/GenBank/DDBJ whole genome shotgun (WGS) entry which is preliminary data.</text>
</comment>
<comment type="similarity">
    <text evidence="1">Belongs to the IPP transferase family.</text>
</comment>
<keyword evidence="3" id="KW-0203">Cytokinin biosynthesis</keyword>
<dbReference type="EMBL" id="JACMSC010000019">
    <property type="protein sequence ID" value="KAG6473861.1"/>
    <property type="molecule type" value="Genomic_DNA"/>
</dbReference>
<dbReference type="InterPro" id="IPR027417">
    <property type="entry name" value="P-loop_NTPase"/>
</dbReference>
<dbReference type="GO" id="GO:0005524">
    <property type="term" value="F:ATP binding"/>
    <property type="evidence" value="ECO:0007669"/>
    <property type="project" value="UniProtKB-KW"/>
</dbReference>
<keyword evidence="5" id="KW-0067">ATP-binding</keyword>
<keyword evidence="2" id="KW-0808">Transferase</keyword>
<dbReference type="GO" id="GO:0052381">
    <property type="term" value="F:tRNA dimethylallyltransferase activity"/>
    <property type="evidence" value="ECO:0007669"/>
    <property type="project" value="TreeGrafter"/>
</dbReference>
<evidence type="ECO:0000256" key="1">
    <source>
        <dbReference type="ARBA" id="ARBA00005842"/>
    </source>
</evidence>
<feature type="compositionally biased region" description="Polar residues" evidence="6">
    <location>
        <begin position="459"/>
        <end position="475"/>
    </location>
</feature>
<organism evidence="7 8">
    <name type="scientific">Zingiber officinale</name>
    <name type="common">Ginger</name>
    <name type="synonym">Amomum zingiber</name>
    <dbReference type="NCBI Taxonomy" id="94328"/>
    <lineage>
        <taxon>Eukaryota</taxon>
        <taxon>Viridiplantae</taxon>
        <taxon>Streptophyta</taxon>
        <taxon>Embryophyta</taxon>
        <taxon>Tracheophyta</taxon>
        <taxon>Spermatophyta</taxon>
        <taxon>Magnoliopsida</taxon>
        <taxon>Liliopsida</taxon>
        <taxon>Zingiberales</taxon>
        <taxon>Zingiberaceae</taxon>
        <taxon>Zingiber</taxon>
    </lineage>
</organism>
<evidence type="ECO:0000256" key="2">
    <source>
        <dbReference type="ARBA" id="ARBA00022679"/>
    </source>
</evidence>
<evidence type="ECO:0000313" key="7">
    <source>
        <dbReference type="EMBL" id="KAG6473861.1"/>
    </source>
</evidence>
<dbReference type="Gene3D" id="1.10.287.890">
    <property type="entry name" value="Crystal structure of tRNA isopentenylpyrophosphate transferase (bh2366) domain"/>
    <property type="match status" value="1"/>
</dbReference>
<feature type="region of interest" description="Disordered" evidence="6">
    <location>
        <begin position="449"/>
        <end position="547"/>
    </location>
</feature>
<gene>
    <name evidence="7" type="ORF">ZIOFF_067779</name>
</gene>
<name>A0A8J5CDT0_ZINOF</name>
<dbReference type="SUPFAM" id="SSF52540">
    <property type="entry name" value="P-loop containing nucleoside triphosphate hydrolases"/>
    <property type="match status" value="1"/>
</dbReference>
<keyword evidence="8" id="KW-1185">Reference proteome</keyword>
<evidence type="ECO:0000256" key="4">
    <source>
        <dbReference type="ARBA" id="ARBA00022741"/>
    </source>
</evidence>
<dbReference type="AlphaFoldDB" id="A0A8J5CDT0"/>
<dbReference type="PANTHER" id="PTHR11088">
    <property type="entry name" value="TRNA DIMETHYLALLYLTRANSFERASE"/>
    <property type="match status" value="1"/>
</dbReference>
<accession>A0A8J5CDT0</accession>
<dbReference type="Proteomes" id="UP000734854">
    <property type="component" value="Unassembled WGS sequence"/>
</dbReference>
<evidence type="ECO:0000313" key="8">
    <source>
        <dbReference type="Proteomes" id="UP000734854"/>
    </source>
</evidence>
<sequence>MEGATLCMSKSDEVFVSGDFSCSTEKCNCHHGSHAAINGVVVDMPRTPVSKERLVVVMGATGTGKTKLAIELSLRFLGEVINSDKIQVYPGLDIASNKIAPAKQRGVPHHLLDFYDSASGELPAAEYRAVADYKIQEVSARGRVPFLTGGSNSFVYALLADQFDPNYDPFVSEEMREERAPQYDCLFIWVHVDAKVLAEHLARRVDEMVQEGLMDELADFFMKEGAKEKSVGIGKTIGVSEFRAYFTEKGMRTRPVYEAALAAMKENTRLLSEIQIQKIKRLQSMGWPLLRVDATAAVTAYLSGEDGAMVLTAPPRASHPRAPPSTSLPTAGSLRPLGPTHTIAQGVNPSGITTWILTVISPKSGTIEIMSKFDSGRNPARSRTESGAIAAGIRRDCDRNLVAARPRSVCGRIEPESGRNSVTTLATGVNCISRRSLIAAGIRRHCGRNPTPLWPESGRWQTSAGSQPDFNQNPAEIQPRFGHHASDRNRDQISTGISTLNGWSAGGRQVGGRRRGDRWVAACRPEARRRGGEAGTIETNERGERGW</sequence>
<dbReference type="GO" id="GO:0005739">
    <property type="term" value="C:mitochondrion"/>
    <property type="evidence" value="ECO:0007669"/>
    <property type="project" value="TreeGrafter"/>
</dbReference>
<evidence type="ECO:0000256" key="3">
    <source>
        <dbReference type="ARBA" id="ARBA00022712"/>
    </source>
</evidence>
<keyword evidence="4" id="KW-0547">Nucleotide-binding</keyword>
<dbReference type="GO" id="GO:0006400">
    <property type="term" value="P:tRNA modification"/>
    <property type="evidence" value="ECO:0007669"/>
    <property type="project" value="TreeGrafter"/>
</dbReference>
<feature type="region of interest" description="Disordered" evidence="6">
    <location>
        <begin position="314"/>
        <end position="335"/>
    </location>
</feature>
<feature type="compositionally biased region" description="Polar residues" evidence="6">
    <location>
        <begin position="492"/>
        <end position="502"/>
    </location>
</feature>
<dbReference type="Gene3D" id="3.40.50.300">
    <property type="entry name" value="P-loop containing nucleotide triphosphate hydrolases"/>
    <property type="match status" value="1"/>
</dbReference>
<proteinExistence type="inferred from homology"/>
<evidence type="ECO:0000256" key="6">
    <source>
        <dbReference type="SAM" id="MobiDB-lite"/>
    </source>
</evidence>
<dbReference type="InterPro" id="IPR039657">
    <property type="entry name" value="Dimethylallyltransferase"/>
</dbReference>
<dbReference type="PANTHER" id="PTHR11088:SF86">
    <property type="entry name" value="ADENYLATE ISOPENTENYLTRANSFERASE 4-RELATED"/>
    <property type="match status" value="1"/>
</dbReference>
<dbReference type="GO" id="GO:0009691">
    <property type="term" value="P:cytokinin biosynthetic process"/>
    <property type="evidence" value="ECO:0007669"/>
    <property type="project" value="UniProtKB-KW"/>
</dbReference>
<reference evidence="7 8" key="1">
    <citation type="submission" date="2020-08" db="EMBL/GenBank/DDBJ databases">
        <title>Plant Genome Project.</title>
        <authorList>
            <person name="Zhang R.-G."/>
        </authorList>
    </citation>
    <scope>NUCLEOTIDE SEQUENCE [LARGE SCALE GENOMIC DNA]</scope>
    <source>
        <tissue evidence="7">Rhizome</tissue>
    </source>
</reference>
<evidence type="ECO:0000256" key="5">
    <source>
        <dbReference type="ARBA" id="ARBA00022840"/>
    </source>
</evidence>
<protein>
    <submittedName>
        <fullName evidence="7">Uncharacterized protein</fullName>
    </submittedName>
</protein>
<dbReference type="Pfam" id="PF01715">
    <property type="entry name" value="IPPT"/>
    <property type="match status" value="1"/>
</dbReference>